<reference evidence="2 3" key="1">
    <citation type="journal article" date="2013" name="Int. J. Syst. Evol. Microbiol.">
        <title>Roseomonas aerophila sp. nov., isolated from air.</title>
        <authorList>
            <person name="Kim S.J."/>
            <person name="Weon H.Y."/>
            <person name="Ahn J.H."/>
            <person name="Hong S.B."/>
            <person name="Seok S.J."/>
            <person name="Whang K.S."/>
            <person name="Kwon S.W."/>
        </authorList>
    </citation>
    <scope>NUCLEOTIDE SEQUENCE [LARGE SCALE GENOMIC DNA]</scope>
    <source>
        <strain evidence="2 3">NBRC 108923</strain>
    </source>
</reference>
<protein>
    <submittedName>
        <fullName evidence="2">CoA transferase</fullName>
    </submittedName>
</protein>
<evidence type="ECO:0000313" key="2">
    <source>
        <dbReference type="EMBL" id="MBC9207880.1"/>
    </source>
</evidence>
<keyword evidence="1 2" id="KW-0808">Transferase</keyword>
<keyword evidence="3" id="KW-1185">Reference proteome</keyword>
<organism evidence="2 3">
    <name type="scientific">Teichococcus aerophilus</name>
    <dbReference type="NCBI Taxonomy" id="1224513"/>
    <lineage>
        <taxon>Bacteria</taxon>
        <taxon>Pseudomonadati</taxon>
        <taxon>Pseudomonadota</taxon>
        <taxon>Alphaproteobacteria</taxon>
        <taxon>Acetobacterales</taxon>
        <taxon>Roseomonadaceae</taxon>
        <taxon>Roseomonas</taxon>
    </lineage>
</organism>
<name>A0ABR7RNZ8_9PROT</name>
<proteinExistence type="predicted"/>
<gene>
    <name evidence="2" type="ORF">IBL26_13630</name>
</gene>
<dbReference type="InterPro" id="IPR050483">
    <property type="entry name" value="CoA-transferase_III_domain"/>
</dbReference>
<dbReference type="Gene3D" id="3.40.50.10540">
    <property type="entry name" value="Crotonobetainyl-coa:carnitine coa-transferase, domain 1"/>
    <property type="match status" value="1"/>
</dbReference>
<dbReference type="RefSeq" id="WP_187785044.1">
    <property type="nucleotide sequence ID" value="NZ_JACTVA010000023.1"/>
</dbReference>
<dbReference type="PANTHER" id="PTHR48207:SF4">
    <property type="entry name" value="BLL6097 PROTEIN"/>
    <property type="match status" value="1"/>
</dbReference>
<comment type="caution">
    <text evidence="2">The sequence shown here is derived from an EMBL/GenBank/DDBJ whole genome shotgun (WGS) entry which is preliminary data.</text>
</comment>
<accession>A0ABR7RNZ8</accession>
<dbReference type="Proteomes" id="UP000626026">
    <property type="component" value="Unassembled WGS sequence"/>
</dbReference>
<dbReference type="SUPFAM" id="SSF89796">
    <property type="entry name" value="CoA-transferase family III (CaiB/BaiF)"/>
    <property type="match status" value="1"/>
</dbReference>
<dbReference type="InterPro" id="IPR044855">
    <property type="entry name" value="CoA-Trfase_III_dom3_sf"/>
</dbReference>
<dbReference type="Pfam" id="PF02515">
    <property type="entry name" value="CoA_transf_3"/>
    <property type="match status" value="1"/>
</dbReference>
<dbReference type="GO" id="GO:0016740">
    <property type="term" value="F:transferase activity"/>
    <property type="evidence" value="ECO:0007669"/>
    <property type="project" value="UniProtKB-KW"/>
</dbReference>
<dbReference type="InterPro" id="IPR023606">
    <property type="entry name" value="CoA-Trfase_III_dom_1_sf"/>
</dbReference>
<evidence type="ECO:0000256" key="1">
    <source>
        <dbReference type="ARBA" id="ARBA00022679"/>
    </source>
</evidence>
<dbReference type="InterPro" id="IPR003673">
    <property type="entry name" value="CoA-Trfase_fam_III"/>
</dbReference>
<evidence type="ECO:0000313" key="3">
    <source>
        <dbReference type="Proteomes" id="UP000626026"/>
    </source>
</evidence>
<dbReference type="Gene3D" id="3.30.1540.10">
    <property type="entry name" value="formyl-coa transferase, domain 3"/>
    <property type="match status" value="1"/>
</dbReference>
<dbReference type="EMBL" id="JACTVA010000023">
    <property type="protein sequence ID" value="MBC9207880.1"/>
    <property type="molecule type" value="Genomic_DNA"/>
</dbReference>
<dbReference type="PANTHER" id="PTHR48207">
    <property type="entry name" value="SUCCINATE--HYDROXYMETHYLGLUTARATE COA-TRANSFERASE"/>
    <property type="match status" value="1"/>
</dbReference>
<sequence>MGPLEGVRVLDLTSVVMGPYATSILGDMGADVIKVESPQGDIIRQVGPSRSGEMGGMFLHANRSKRGIVVDLKAPGGREVLLRLAEGVDVLIHNIRPQAMARLGLGYEDVAAVNPRIVYLGAVGFGQDGPYAARPAYDDLMQGIAGIPALMAESGDGVPRYVPVNIADRVVGLHAVTAVLGALRHRDRTGEGQRIDLPMFETMAGFVLGDHLGGLSHEPPLDGGGYPRLLTPHRRPYRTADGFLCVLIYNDRHWQSFLRAVEREDLLADPRFASHGSRTRHIDAIYAEAARLFTTRTTEAWITLLDAADIPYTPMHDLPGLLADPHLNAVGFFQQQQHPAEGTVRSMKIAATWSASQPEPSRLAPLLGQHTREVLAEAGYAQAEIDRLAEAGAIQQHADIATTAE</sequence>